<sequence>MENQKQGADLSTANILKLIIEGKPFDWKEQYILGNQVRKLGNAPAESDTFLAIKKPWEDELIGDADKVDLARPGIEQFYFKRFLMLTIHGKQYKWYEQYITGAEIKDLAAIEATDQLWLSIEKPWEDELISDHEKVDLARPGIEHFYSKPVEKTITLIISGVPKSWDKPKISFKEVIVLAYGEYIDSPAMIYTVAYEDGPKQNPEGSMIKDKEVFTKDKMIFHATATNQS</sequence>
<proteinExistence type="predicted"/>
<accession>A0A926NTS3</accession>
<name>A0A926NTS3_9SPHI</name>
<keyword evidence="3" id="KW-1185">Reference proteome</keyword>
<dbReference type="EMBL" id="JACWMX010000009">
    <property type="protein sequence ID" value="MBD1395133.1"/>
    <property type="molecule type" value="Genomic_DNA"/>
</dbReference>
<reference evidence="2" key="1">
    <citation type="submission" date="2020-09" db="EMBL/GenBank/DDBJ databases">
        <title>Novel species of Mucilaginibacter isolated from a glacier on the Tibetan Plateau.</title>
        <authorList>
            <person name="Liu Q."/>
            <person name="Xin Y.-H."/>
        </authorList>
    </citation>
    <scope>NUCLEOTIDE SEQUENCE</scope>
    <source>
        <strain evidence="2">ZB1P21</strain>
    </source>
</reference>
<comment type="caution">
    <text evidence="2">The sequence shown here is derived from an EMBL/GenBank/DDBJ whole genome shotgun (WGS) entry which is preliminary data.</text>
</comment>
<dbReference type="InterPro" id="IPR027802">
    <property type="entry name" value="Multi-ubiquitin_dom"/>
</dbReference>
<feature type="domain" description="Multi-ubiquitin" evidence="1">
    <location>
        <begin position="156"/>
        <end position="227"/>
    </location>
</feature>
<evidence type="ECO:0000313" key="3">
    <source>
        <dbReference type="Proteomes" id="UP000619078"/>
    </source>
</evidence>
<feature type="domain" description="Multi-ubiquitin" evidence="1">
    <location>
        <begin position="86"/>
        <end position="148"/>
    </location>
</feature>
<feature type="domain" description="Multi-ubiquitin" evidence="1">
    <location>
        <begin position="17"/>
        <end position="79"/>
    </location>
</feature>
<gene>
    <name evidence="2" type="ORF">IDJ76_18660</name>
</gene>
<protein>
    <submittedName>
        <fullName evidence="2">Multiubiquitin domain-containing protein</fullName>
    </submittedName>
</protein>
<dbReference type="AlphaFoldDB" id="A0A926NTS3"/>
<organism evidence="2 3">
    <name type="scientific">Mucilaginibacter glaciei</name>
    <dbReference type="NCBI Taxonomy" id="2772109"/>
    <lineage>
        <taxon>Bacteria</taxon>
        <taxon>Pseudomonadati</taxon>
        <taxon>Bacteroidota</taxon>
        <taxon>Sphingobacteriia</taxon>
        <taxon>Sphingobacteriales</taxon>
        <taxon>Sphingobacteriaceae</taxon>
        <taxon>Mucilaginibacter</taxon>
    </lineage>
</organism>
<dbReference type="Proteomes" id="UP000619078">
    <property type="component" value="Unassembled WGS sequence"/>
</dbReference>
<evidence type="ECO:0000313" key="2">
    <source>
        <dbReference type="EMBL" id="MBD1395133.1"/>
    </source>
</evidence>
<evidence type="ECO:0000259" key="1">
    <source>
        <dbReference type="Pfam" id="PF14452"/>
    </source>
</evidence>
<dbReference type="RefSeq" id="WP_191165456.1">
    <property type="nucleotide sequence ID" value="NZ_JACWMX010000009.1"/>
</dbReference>
<dbReference type="Pfam" id="PF14452">
    <property type="entry name" value="Multi_ubiq"/>
    <property type="match status" value="3"/>
</dbReference>